<proteinExistence type="predicted"/>
<reference evidence="2 3" key="1">
    <citation type="submission" date="2019-08" db="EMBL/GenBank/DDBJ databases">
        <title>Deep-cultivation of Planctomycetes and their phenomic and genomic characterization uncovers novel biology.</title>
        <authorList>
            <person name="Wiegand S."/>
            <person name="Jogler M."/>
            <person name="Boedeker C."/>
            <person name="Pinto D."/>
            <person name="Vollmers J."/>
            <person name="Rivas-Marin E."/>
            <person name="Kohn T."/>
            <person name="Peeters S.H."/>
            <person name="Heuer A."/>
            <person name="Rast P."/>
            <person name="Oberbeckmann S."/>
            <person name="Bunk B."/>
            <person name="Jeske O."/>
            <person name="Meyerdierks A."/>
            <person name="Storesund J.E."/>
            <person name="Kallscheuer N."/>
            <person name="Luecker S."/>
            <person name="Lage O.M."/>
            <person name="Pohl T."/>
            <person name="Merkel B.J."/>
            <person name="Hornburger P."/>
            <person name="Mueller R.-W."/>
            <person name="Bruemmer F."/>
            <person name="Labrenz M."/>
            <person name="Spormann A.M."/>
            <person name="Op den Camp H."/>
            <person name="Overmann J."/>
            <person name="Amann R."/>
            <person name="Jetten M.S.M."/>
            <person name="Mascher T."/>
            <person name="Medema M.H."/>
            <person name="Devos D.P."/>
            <person name="Kaster A.-K."/>
            <person name="Ovreas L."/>
            <person name="Rohde M."/>
            <person name="Galperin M.Y."/>
            <person name="Jogler C."/>
        </authorList>
    </citation>
    <scope>NUCLEOTIDE SEQUENCE [LARGE SCALE GENOMIC DNA]</scope>
    <source>
        <strain evidence="2 3">UC8</strain>
    </source>
</reference>
<gene>
    <name evidence="2" type="ORF">UC8_29100</name>
</gene>
<dbReference type="AlphaFoldDB" id="A0A5B9QSM4"/>
<evidence type="ECO:0000256" key="1">
    <source>
        <dbReference type="SAM" id="SignalP"/>
    </source>
</evidence>
<dbReference type="KEGG" id="rul:UC8_29100"/>
<feature type="signal peptide" evidence="1">
    <location>
        <begin position="1"/>
        <end position="34"/>
    </location>
</feature>
<accession>A0A5B9QSM4</accession>
<organism evidence="2 3">
    <name type="scientific">Roseimaritima ulvae</name>
    <dbReference type="NCBI Taxonomy" id="980254"/>
    <lineage>
        <taxon>Bacteria</taxon>
        <taxon>Pseudomonadati</taxon>
        <taxon>Planctomycetota</taxon>
        <taxon>Planctomycetia</taxon>
        <taxon>Pirellulales</taxon>
        <taxon>Pirellulaceae</taxon>
        <taxon>Roseimaritima</taxon>
    </lineage>
</organism>
<evidence type="ECO:0000313" key="3">
    <source>
        <dbReference type="Proteomes" id="UP000325286"/>
    </source>
</evidence>
<sequence length="328" mass="36657" precursor="true">MRNTFTRSVSGSLAAVWLVAVAAFGIGAATPLFAQTDSPVQWVNDSPLSSGDGLAAQFSSDQNIASHPAVRFADGFESGELGANWDETRNRGEALSYVNPSAGDSPQAPSILGRRSLKVTARLGQNTGGGFTKWFESADQLFIRFYTKFDDDCDYVHHFCTLRANKSLRGGERWSGFGGAGELPDGKERFSTAIEPWGNWGRWTPPGRWNFYSYWHTMKASPDGKYWGNGFRPSSQPNIKRGEWICVEFMIKHNRPGKNEGEQAYWIDGELRGHWRGFNWRTSPTLWANALTLESYVTDRWTTQPQNIVYFDNVVIAKEYIGPSAAAR</sequence>
<dbReference type="EMBL" id="CP042914">
    <property type="protein sequence ID" value="QEG40892.1"/>
    <property type="molecule type" value="Genomic_DNA"/>
</dbReference>
<dbReference type="Gene3D" id="2.60.120.200">
    <property type="match status" value="1"/>
</dbReference>
<dbReference type="Proteomes" id="UP000325286">
    <property type="component" value="Chromosome"/>
</dbReference>
<keyword evidence="1" id="KW-0732">Signal</keyword>
<evidence type="ECO:0000313" key="2">
    <source>
        <dbReference type="EMBL" id="QEG40892.1"/>
    </source>
</evidence>
<protein>
    <recommendedName>
        <fullName evidence="4">GH16 domain-containing protein</fullName>
    </recommendedName>
</protein>
<name>A0A5B9QSM4_9BACT</name>
<dbReference type="RefSeq" id="WP_238388855.1">
    <property type="nucleotide sequence ID" value="NZ_CP042914.1"/>
</dbReference>
<keyword evidence="3" id="KW-1185">Reference proteome</keyword>
<evidence type="ECO:0008006" key="4">
    <source>
        <dbReference type="Google" id="ProtNLM"/>
    </source>
</evidence>
<feature type="chain" id="PRO_5022755433" description="GH16 domain-containing protein" evidence="1">
    <location>
        <begin position="35"/>
        <end position="328"/>
    </location>
</feature>